<sequence>MEDLLPRAKAADLHPLSSDYQHLRRDWLAETPPASKHFADWWKAVCIGYRNAPYNPAVGHEEEDDFIQTKKNSTKRSEIHYIRFMLNTPYRDCNTKRNEINSPRHAAC</sequence>
<dbReference type="Proteomes" id="UP000053958">
    <property type="component" value="Unassembled WGS sequence"/>
</dbReference>
<dbReference type="AlphaFoldDB" id="A0A0F4YWK5"/>
<accession>A0A0F4YWK5</accession>
<name>A0A0F4YWK5_RASE3</name>
<gene>
    <name evidence="1" type="ORF">T310_3908</name>
</gene>
<keyword evidence="2" id="KW-1185">Reference proteome</keyword>
<evidence type="ECO:0000313" key="2">
    <source>
        <dbReference type="Proteomes" id="UP000053958"/>
    </source>
</evidence>
<organism evidence="1 2">
    <name type="scientific">Rasamsonia emersonii (strain ATCC 16479 / CBS 393.64 / IMI 116815)</name>
    <dbReference type="NCBI Taxonomy" id="1408163"/>
    <lineage>
        <taxon>Eukaryota</taxon>
        <taxon>Fungi</taxon>
        <taxon>Dikarya</taxon>
        <taxon>Ascomycota</taxon>
        <taxon>Pezizomycotina</taxon>
        <taxon>Eurotiomycetes</taxon>
        <taxon>Eurotiomycetidae</taxon>
        <taxon>Eurotiales</taxon>
        <taxon>Trichocomaceae</taxon>
        <taxon>Rasamsonia</taxon>
    </lineage>
</organism>
<reference evidence="1 2" key="1">
    <citation type="submission" date="2015-04" db="EMBL/GenBank/DDBJ databases">
        <authorList>
            <person name="Heijne W.H."/>
            <person name="Fedorova N.D."/>
            <person name="Nierman W.C."/>
            <person name="Vollebregt A.W."/>
            <person name="Zhao Z."/>
            <person name="Wu L."/>
            <person name="Kumar M."/>
            <person name="Stam H."/>
            <person name="van den Berg M.A."/>
            <person name="Pel H.J."/>
        </authorList>
    </citation>
    <scope>NUCLEOTIDE SEQUENCE [LARGE SCALE GENOMIC DNA]</scope>
    <source>
        <strain evidence="1 2">CBS 393.64</strain>
    </source>
</reference>
<dbReference type="RefSeq" id="XP_013328630.1">
    <property type="nucleotide sequence ID" value="XM_013473176.1"/>
</dbReference>
<evidence type="ECO:0000313" key="1">
    <source>
        <dbReference type="EMBL" id="KKA22018.1"/>
    </source>
</evidence>
<comment type="caution">
    <text evidence="1">The sequence shown here is derived from an EMBL/GenBank/DDBJ whole genome shotgun (WGS) entry which is preliminary data.</text>
</comment>
<dbReference type="EMBL" id="LASV01000160">
    <property type="protein sequence ID" value="KKA22018.1"/>
    <property type="molecule type" value="Genomic_DNA"/>
</dbReference>
<proteinExistence type="predicted"/>
<dbReference type="GeneID" id="25316257"/>
<protein>
    <submittedName>
        <fullName evidence="1">Uncharacterized protein</fullName>
    </submittedName>
</protein>